<evidence type="ECO:0000256" key="5">
    <source>
        <dbReference type="PIRSR" id="PIRSR617867-1"/>
    </source>
</evidence>
<evidence type="ECO:0000256" key="4">
    <source>
        <dbReference type="ARBA" id="ARBA00022912"/>
    </source>
</evidence>
<feature type="domain" description="Phosphotyrosine protein phosphatase I" evidence="6">
    <location>
        <begin position="2"/>
        <end position="152"/>
    </location>
</feature>
<protein>
    <recommendedName>
        <fullName evidence="2">protein-tyrosine-phosphatase</fullName>
        <ecNumber evidence="2">3.1.3.48</ecNumber>
    </recommendedName>
</protein>
<dbReference type="SMART" id="SM00226">
    <property type="entry name" value="LMWPc"/>
    <property type="match status" value="1"/>
</dbReference>
<proteinExistence type="inferred from homology"/>
<sequence>MIQVLFVCMGNICRSPTAEGVFRYYVEQAKLADDIKIDSAGTHAYHVGEQPDSRSQMAALKRGFNLSTIRARQVHLQDFTTFDYVLAMDKQNHKILQSLCPPSEKQRLHLFLDFAPQLMTSEVPDPYYGQGQTGFEHVLNLVEAASKGLLDHLRAKLNE</sequence>
<dbReference type="InterPro" id="IPR050438">
    <property type="entry name" value="LMW_PTPase"/>
</dbReference>
<dbReference type="GO" id="GO:0004725">
    <property type="term" value="F:protein tyrosine phosphatase activity"/>
    <property type="evidence" value="ECO:0007669"/>
    <property type="project" value="UniProtKB-EC"/>
</dbReference>
<dbReference type="KEGG" id="blep:AL038_07705"/>
<dbReference type="EC" id="3.1.3.48" evidence="2"/>
<keyword evidence="4" id="KW-0904">Protein phosphatase</keyword>
<dbReference type="Gene3D" id="3.40.50.2300">
    <property type="match status" value="1"/>
</dbReference>
<feature type="active site" description="Proton donor" evidence="5">
    <location>
        <position position="125"/>
    </location>
</feature>
<organism evidence="7 8">
    <name type="scientific">Beggiatoa leptomitoformis</name>
    <dbReference type="NCBI Taxonomy" id="288004"/>
    <lineage>
        <taxon>Bacteria</taxon>
        <taxon>Pseudomonadati</taxon>
        <taxon>Pseudomonadota</taxon>
        <taxon>Gammaproteobacteria</taxon>
        <taxon>Thiotrichales</taxon>
        <taxon>Thiotrichaceae</taxon>
        <taxon>Beggiatoa</taxon>
    </lineage>
</organism>
<keyword evidence="8" id="KW-1185">Reference proteome</keyword>
<accession>A0A2N9YI43</accession>
<evidence type="ECO:0000256" key="1">
    <source>
        <dbReference type="ARBA" id="ARBA00011063"/>
    </source>
</evidence>
<gene>
    <name evidence="7" type="ORF">BLE401_16610</name>
</gene>
<dbReference type="InterPro" id="IPR017867">
    <property type="entry name" value="Tyr_phospatase_low_mol_wt"/>
</dbReference>
<dbReference type="AlphaFoldDB" id="A0A2N9YI43"/>
<keyword evidence="3" id="KW-0378">Hydrolase</keyword>
<dbReference type="SUPFAM" id="SSF52788">
    <property type="entry name" value="Phosphotyrosine protein phosphatases I"/>
    <property type="match status" value="1"/>
</dbReference>
<evidence type="ECO:0000313" key="7">
    <source>
        <dbReference type="EMBL" id="AUI70160.1"/>
    </source>
</evidence>
<evidence type="ECO:0000256" key="2">
    <source>
        <dbReference type="ARBA" id="ARBA00013064"/>
    </source>
</evidence>
<dbReference type="EMBL" id="CP018889">
    <property type="protein sequence ID" value="AUI70160.1"/>
    <property type="molecule type" value="Genomic_DNA"/>
</dbReference>
<evidence type="ECO:0000313" key="8">
    <source>
        <dbReference type="Proteomes" id="UP000234271"/>
    </source>
</evidence>
<feature type="active site" evidence="5">
    <location>
        <position position="14"/>
    </location>
</feature>
<dbReference type="CDD" id="cd16343">
    <property type="entry name" value="LMWPTP"/>
    <property type="match status" value="1"/>
</dbReference>
<reference evidence="8" key="1">
    <citation type="submission" date="2016-12" db="EMBL/GenBank/DDBJ databases">
        <title>Complete Genome Sequence of Beggiatoa leptomitiformis D-401.</title>
        <authorList>
            <person name="Fomenkov A."/>
            <person name="Vincze T."/>
            <person name="Grabovich M."/>
            <person name="Anton B.P."/>
            <person name="Dubinina G."/>
            <person name="Orlova M."/>
            <person name="Belousova E."/>
            <person name="Roberts R.J."/>
        </authorList>
    </citation>
    <scope>NUCLEOTIDE SEQUENCE [LARGE SCALE GENOMIC DNA]</scope>
    <source>
        <strain evidence="8">D-401</strain>
    </source>
</reference>
<dbReference type="PANTHER" id="PTHR11717">
    <property type="entry name" value="LOW MOLECULAR WEIGHT PROTEIN TYROSINE PHOSPHATASE"/>
    <property type="match status" value="1"/>
</dbReference>
<dbReference type="Proteomes" id="UP000234271">
    <property type="component" value="Chromosome"/>
</dbReference>
<dbReference type="PANTHER" id="PTHR11717:SF7">
    <property type="entry name" value="LOW MOLECULAR WEIGHT PHOSPHOTYROSINE PROTEIN PHOSPHATASE"/>
    <property type="match status" value="1"/>
</dbReference>
<dbReference type="PRINTS" id="PR00719">
    <property type="entry name" value="LMWPTPASE"/>
</dbReference>
<dbReference type="STRING" id="288004.AL038_07705"/>
<dbReference type="OrthoDB" id="9784339at2"/>
<dbReference type="RefSeq" id="WP_062151357.1">
    <property type="nucleotide sequence ID" value="NZ_CP012373.2"/>
</dbReference>
<evidence type="ECO:0000259" key="6">
    <source>
        <dbReference type="SMART" id="SM00226"/>
    </source>
</evidence>
<dbReference type="InterPro" id="IPR036196">
    <property type="entry name" value="Ptyr_pPase_sf"/>
</dbReference>
<dbReference type="Pfam" id="PF01451">
    <property type="entry name" value="LMWPc"/>
    <property type="match status" value="1"/>
</dbReference>
<dbReference type="FunFam" id="3.40.50.2300:FF:000113">
    <property type="entry name" value="Low molecular weight protein-tyrosine-phosphatase"/>
    <property type="match status" value="1"/>
</dbReference>
<comment type="similarity">
    <text evidence="1">Belongs to the low molecular weight phosphotyrosine protein phosphatase family.</text>
</comment>
<evidence type="ECO:0000256" key="3">
    <source>
        <dbReference type="ARBA" id="ARBA00022801"/>
    </source>
</evidence>
<dbReference type="InterPro" id="IPR023485">
    <property type="entry name" value="Ptyr_pPase"/>
</dbReference>
<name>A0A2N9YI43_9GAMM</name>
<feature type="active site" description="Nucleophile" evidence="5">
    <location>
        <position position="8"/>
    </location>
</feature>